<evidence type="ECO:0000313" key="4">
    <source>
        <dbReference type="EMBL" id="SES72634.1"/>
    </source>
</evidence>
<dbReference type="Gene3D" id="3.20.20.450">
    <property type="entry name" value="EAL domain"/>
    <property type="match status" value="1"/>
</dbReference>
<sequence length="923" mass="105762">MEDVQGVGVISKYGLEKYNALIEMNCCCFFEFDMEADRLSFSNNMVIPELSGKVIEHSTFQMSSIIVDRDVPIVIEFLHFAGENPIEFRLKGFVQNAIWCQARGTAIRNEQNETVAFVGYIINIDQQKREREEQTARSRMDSLTGVWNQFAVKEIINGVLHTSDSDDCHAFMILDIAGFDVLNQKLGFLFGNVVLNNIAVNLKKRITEGDVIGRVGTDKFVLFLKNMESVSEAYEKAELLLKAVHETYAGENIEQKLSCNVGVSFFPKQGTQYIELFSKADIALYQAKQNGEEITIYHRDGLKLPKLAEGQLYYNEYHIKELGSYKKSEANMELVHFAMELLSNTKDVGSAVNMLLDKIGRNFLVSNVFVVEQEKKKTGISYSWNFKEGLGKSTASQKYVEELFELLSKASGMRRSCYTDLDMGVRVEDGGTMLLCGFYEEDHLKGYVYMERNSGCLRWTEQEVESFMFITKIISFYLLKLRNSERITEKMEMAKNFDSLTGLPTVHKFLTDAEILVKAYNTTRFAIVSMDIKNFKYINDSLGYDAGDRLLKEFAQYLRDTSYGKQICARSSADNFAVLMPYETAEQLKLRVMSIVESFSEQQNRKNVALNIGISAGIYMLKDKEKDFMAAIDNANIARKLVKNSSVDSCAFFDDNMEREIKKEQQIISNMHSALDNEEFQVYLQPKIKLVTGKISGAEALVRWMRRDGTMLPPNDFVPLFEKNGFIVKLDFYIYEQVCKLLQKWKKSGAKIVPISVNVSRVHLYHDDFLDKVLQLIRTYQVEPWMIEFELTESIFLNNTVTAITVMKELRKMGFCVSIDDFGAGYSSLNLLKDMRTDVLKLDKEFFRAGEMKEEERIIVSSIIRMAKQLNMKVLSEGVETQMQSDFLKTVECDMAQGYLYAKPLPVKEFELLLKSYEEVLES</sequence>
<dbReference type="Pfam" id="PF00563">
    <property type="entry name" value="EAL"/>
    <property type="match status" value="1"/>
</dbReference>
<dbReference type="InterPro" id="IPR000160">
    <property type="entry name" value="GGDEF_dom"/>
</dbReference>
<dbReference type="RefSeq" id="WP_092475773.1">
    <property type="nucleotide sequence ID" value="NZ_FOHN01000002.1"/>
</dbReference>
<dbReference type="OrthoDB" id="9805474at2"/>
<dbReference type="NCBIfam" id="TIGR00254">
    <property type="entry name" value="GGDEF"/>
    <property type="match status" value="2"/>
</dbReference>
<organism evidence="4 5">
    <name type="scientific">[Clostridium] polysaccharolyticum</name>
    <dbReference type="NCBI Taxonomy" id="29364"/>
    <lineage>
        <taxon>Bacteria</taxon>
        <taxon>Bacillati</taxon>
        <taxon>Bacillota</taxon>
        <taxon>Clostridia</taxon>
        <taxon>Lachnospirales</taxon>
        <taxon>Lachnospiraceae</taxon>
    </lineage>
</organism>
<protein>
    <submittedName>
        <fullName evidence="4">Diguanylate cyclase (GGDEF) domain-containing protein</fullName>
    </submittedName>
</protein>
<evidence type="ECO:0000313" key="5">
    <source>
        <dbReference type="Proteomes" id="UP000199800"/>
    </source>
</evidence>
<dbReference type="PROSITE" id="PS50887">
    <property type="entry name" value="GGDEF"/>
    <property type="match status" value="2"/>
</dbReference>
<dbReference type="PROSITE" id="PS50113">
    <property type="entry name" value="PAC"/>
    <property type="match status" value="1"/>
</dbReference>
<dbReference type="SUPFAM" id="SSF55073">
    <property type="entry name" value="Nucleotide cyclase"/>
    <property type="match status" value="2"/>
</dbReference>
<dbReference type="InterPro" id="IPR052155">
    <property type="entry name" value="Biofilm_reg_signaling"/>
</dbReference>
<proteinExistence type="predicted"/>
<dbReference type="PANTHER" id="PTHR44757:SF2">
    <property type="entry name" value="BIOFILM ARCHITECTURE MAINTENANCE PROTEIN MBAA"/>
    <property type="match status" value="1"/>
</dbReference>
<dbReference type="Pfam" id="PF00990">
    <property type="entry name" value="GGDEF"/>
    <property type="match status" value="2"/>
</dbReference>
<dbReference type="CDD" id="cd01948">
    <property type="entry name" value="EAL"/>
    <property type="match status" value="1"/>
</dbReference>
<dbReference type="SMART" id="SM00052">
    <property type="entry name" value="EAL"/>
    <property type="match status" value="1"/>
</dbReference>
<dbReference type="CDD" id="cd01949">
    <property type="entry name" value="GGDEF"/>
    <property type="match status" value="2"/>
</dbReference>
<evidence type="ECO:0000259" key="3">
    <source>
        <dbReference type="PROSITE" id="PS50887"/>
    </source>
</evidence>
<gene>
    <name evidence="4" type="ORF">SAMN04487772_102196</name>
</gene>
<keyword evidence="5" id="KW-1185">Reference proteome</keyword>
<dbReference type="InterPro" id="IPR035919">
    <property type="entry name" value="EAL_sf"/>
</dbReference>
<dbReference type="InterPro" id="IPR029787">
    <property type="entry name" value="Nucleotide_cyclase"/>
</dbReference>
<evidence type="ECO:0000259" key="2">
    <source>
        <dbReference type="PROSITE" id="PS50883"/>
    </source>
</evidence>
<reference evidence="4 5" key="1">
    <citation type="submission" date="2016-10" db="EMBL/GenBank/DDBJ databases">
        <authorList>
            <person name="de Groot N.N."/>
        </authorList>
    </citation>
    <scope>NUCLEOTIDE SEQUENCE [LARGE SCALE GENOMIC DNA]</scope>
    <source>
        <strain evidence="4 5">DSM 1801</strain>
    </source>
</reference>
<dbReference type="AlphaFoldDB" id="A0A1H9YVD4"/>
<dbReference type="InterPro" id="IPR001633">
    <property type="entry name" value="EAL_dom"/>
</dbReference>
<dbReference type="InterPro" id="IPR000700">
    <property type="entry name" value="PAS-assoc_C"/>
</dbReference>
<dbReference type="EMBL" id="FOHN01000002">
    <property type="protein sequence ID" value="SES72634.1"/>
    <property type="molecule type" value="Genomic_DNA"/>
</dbReference>
<dbReference type="SMART" id="SM00267">
    <property type="entry name" value="GGDEF"/>
    <property type="match status" value="2"/>
</dbReference>
<feature type="domain" description="EAL" evidence="2">
    <location>
        <begin position="664"/>
        <end position="918"/>
    </location>
</feature>
<dbReference type="InterPro" id="IPR043128">
    <property type="entry name" value="Rev_trsase/Diguanyl_cyclase"/>
</dbReference>
<dbReference type="PROSITE" id="PS50883">
    <property type="entry name" value="EAL"/>
    <property type="match status" value="1"/>
</dbReference>
<dbReference type="Gene3D" id="3.30.70.270">
    <property type="match status" value="2"/>
</dbReference>
<dbReference type="SUPFAM" id="SSF141868">
    <property type="entry name" value="EAL domain-like"/>
    <property type="match status" value="1"/>
</dbReference>
<dbReference type="Gene3D" id="3.30.450.20">
    <property type="entry name" value="PAS domain"/>
    <property type="match status" value="1"/>
</dbReference>
<dbReference type="STRING" id="29364.SAMN04487772_102196"/>
<dbReference type="PANTHER" id="PTHR44757">
    <property type="entry name" value="DIGUANYLATE CYCLASE DGCP"/>
    <property type="match status" value="1"/>
</dbReference>
<feature type="domain" description="GGDEF" evidence="3">
    <location>
        <begin position="167"/>
        <end position="300"/>
    </location>
</feature>
<evidence type="ECO:0000259" key="1">
    <source>
        <dbReference type="PROSITE" id="PS50113"/>
    </source>
</evidence>
<accession>A0A1H9YVD4</accession>
<feature type="domain" description="GGDEF" evidence="3">
    <location>
        <begin position="523"/>
        <end position="655"/>
    </location>
</feature>
<dbReference type="Proteomes" id="UP000199800">
    <property type="component" value="Unassembled WGS sequence"/>
</dbReference>
<name>A0A1H9YVD4_9FIRM</name>
<feature type="domain" description="PAC" evidence="1">
    <location>
        <begin position="84"/>
        <end position="136"/>
    </location>
</feature>